<dbReference type="EMBL" id="JBHSKM010000044">
    <property type="protein sequence ID" value="MFC5219798.1"/>
    <property type="molecule type" value="Genomic_DNA"/>
</dbReference>
<dbReference type="Proteomes" id="UP001596263">
    <property type="component" value="Unassembled WGS sequence"/>
</dbReference>
<keyword evidence="2" id="KW-1185">Reference proteome</keyword>
<accession>A0ABW0CWE6</accession>
<reference evidence="2" key="1">
    <citation type="journal article" date="2019" name="Int. J. Syst. Evol. Microbiol.">
        <title>The Global Catalogue of Microorganisms (GCM) 10K type strain sequencing project: providing services to taxonomists for standard genome sequencing and annotation.</title>
        <authorList>
            <consortium name="The Broad Institute Genomics Platform"/>
            <consortium name="The Broad Institute Genome Sequencing Center for Infectious Disease"/>
            <person name="Wu L."/>
            <person name="Ma J."/>
        </authorList>
    </citation>
    <scope>NUCLEOTIDE SEQUENCE [LARGE SCALE GENOMIC DNA]</scope>
    <source>
        <strain evidence="2">KCTC 42586</strain>
    </source>
</reference>
<protein>
    <submittedName>
        <fullName evidence="1">Uncharacterized protein</fullName>
    </submittedName>
</protein>
<gene>
    <name evidence="1" type="ORF">ACFPQ9_38875</name>
</gene>
<evidence type="ECO:0000313" key="2">
    <source>
        <dbReference type="Proteomes" id="UP001596263"/>
    </source>
</evidence>
<proteinExistence type="predicted"/>
<comment type="caution">
    <text evidence="1">The sequence shown here is derived from an EMBL/GenBank/DDBJ whole genome shotgun (WGS) entry which is preliminary data.</text>
</comment>
<organism evidence="1 2">
    <name type="scientific">Streptomyces coerulescens</name>
    <dbReference type="NCBI Taxonomy" id="29304"/>
    <lineage>
        <taxon>Bacteria</taxon>
        <taxon>Bacillati</taxon>
        <taxon>Actinomycetota</taxon>
        <taxon>Actinomycetes</taxon>
        <taxon>Kitasatosporales</taxon>
        <taxon>Streptomycetaceae</taxon>
        <taxon>Streptomyces</taxon>
    </lineage>
</organism>
<sequence length="441" mass="47749">MSDTAPAQHRPLARWVARLGTAGQEPGTHRITGPMNDGAERTDARTLPLFQDPAWRRTSFNAGRDDGPAVRALALRHPGRGTAYVELDDYGRPLTVSQEGTDLIARIEQRWDAPPSGPDVLRVLGGESPDLRHALLHRLAVETDPPATLYHALPWADLDLVAGNILTMLDGTGSVERPARELRHWFTPVAKRLAGPLAVLERGMREGRAPESLRHEAASLMTGLLAAPPARIPAATAQGLVRLAERLSTRDPLLRHTARVIGSRLHEPPAGHSPSLSLRLDPVLPAAARTTGATYRRAVRDELFEAKAEHTPGGRVRVTLTFPAGAEEATWAAAADDLVAPLSVRTADSEPRRLWIALRRREGSLVGVLDLFAPPDRFELVADEPAVPFAALRTIPAIELLPSLRASSTATQRLWDAAATALPAHHSVPVALRLYREDIAG</sequence>
<name>A0ABW0CWE6_STRCD</name>
<evidence type="ECO:0000313" key="1">
    <source>
        <dbReference type="EMBL" id="MFC5219798.1"/>
    </source>
</evidence>
<dbReference type="RefSeq" id="WP_380863951.1">
    <property type="nucleotide sequence ID" value="NZ_JBHSKM010000044.1"/>
</dbReference>